<evidence type="ECO:0000256" key="1">
    <source>
        <dbReference type="SAM" id="MobiDB-lite"/>
    </source>
</evidence>
<keyword evidence="3" id="KW-1185">Reference proteome</keyword>
<dbReference type="RefSeq" id="WP_248908820.1">
    <property type="nucleotide sequence ID" value="NZ_CP109979.1"/>
</dbReference>
<comment type="caution">
    <text evidence="2">The sequence shown here is derived from an EMBL/GenBank/DDBJ whole genome shotgun (WGS) entry which is preliminary data.</text>
</comment>
<reference evidence="2 3" key="1">
    <citation type="journal article" date="2019" name="Int. J. Syst. Evol. Microbiol.">
        <title>The Global Catalogue of Microorganisms (GCM) 10K type strain sequencing project: providing services to taxonomists for standard genome sequencing and annotation.</title>
        <authorList>
            <consortium name="The Broad Institute Genomics Platform"/>
            <consortium name="The Broad Institute Genome Sequencing Center for Infectious Disease"/>
            <person name="Wu L."/>
            <person name="Ma J."/>
        </authorList>
    </citation>
    <scope>NUCLEOTIDE SEQUENCE [LARGE SCALE GENOMIC DNA]</scope>
    <source>
        <strain evidence="2 3">RDMS1</strain>
    </source>
</reference>
<evidence type="ECO:0000313" key="2">
    <source>
        <dbReference type="EMBL" id="MFC7191261.1"/>
    </source>
</evidence>
<accession>A0ABD5YSZ0</accession>
<feature type="compositionally biased region" description="Polar residues" evidence="1">
    <location>
        <begin position="59"/>
        <end position="70"/>
    </location>
</feature>
<dbReference type="AlphaFoldDB" id="A0ABD5YSZ0"/>
<dbReference type="GeneID" id="76200979"/>
<evidence type="ECO:0000313" key="3">
    <source>
        <dbReference type="Proteomes" id="UP001596417"/>
    </source>
</evidence>
<name>A0ABD5YSZ0_9EURY</name>
<feature type="compositionally biased region" description="Basic and acidic residues" evidence="1">
    <location>
        <begin position="41"/>
        <end position="51"/>
    </location>
</feature>
<feature type="region of interest" description="Disordered" evidence="1">
    <location>
        <begin position="1"/>
        <end position="94"/>
    </location>
</feature>
<gene>
    <name evidence="2" type="ORF">ACFQL7_16600</name>
</gene>
<sequence length="94" mass="10102">MTDALLGSAGKHEQEPLETTARAAAMRPSFSLASSTSHQQTRRDEEIDRHYCVSRSGRPDSSTGGEQTHSTRNELGVSQGLSGASATVKERSKQ</sequence>
<dbReference type="Proteomes" id="UP001596417">
    <property type="component" value="Unassembled WGS sequence"/>
</dbReference>
<proteinExistence type="predicted"/>
<organism evidence="2 3">
    <name type="scientific">Halocatena marina</name>
    <dbReference type="NCBI Taxonomy" id="2934937"/>
    <lineage>
        <taxon>Archaea</taxon>
        <taxon>Methanobacteriati</taxon>
        <taxon>Methanobacteriota</taxon>
        <taxon>Stenosarchaea group</taxon>
        <taxon>Halobacteria</taxon>
        <taxon>Halobacteriales</taxon>
        <taxon>Natronomonadaceae</taxon>
        <taxon>Halocatena</taxon>
    </lineage>
</organism>
<dbReference type="EMBL" id="JBHTAX010000001">
    <property type="protein sequence ID" value="MFC7191261.1"/>
    <property type="molecule type" value="Genomic_DNA"/>
</dbReference>
<protein>
    <submittedName>
        <fullName evidence="2">Uncharacterized protein</fullName>
    </submittedName>
</protein>